<sequence>MQLKGGIRLQVTRYDDRQAHAANHDYVTAIAAVDELLEQGFGNWHVETLTEVIQVRITKKGDALVHRAPRSVDIERAPVAHDRVKTRLFDVAHPDVRAFLIAVGVADTEGRIKPSRQDKYRQVEEFVRLLDSAVNDAIVAGSLPEPTAENPWKLADLGCGHAYLTIGAYVWLARVRGLAVQVRGVDVREASRARNAALAAQLGWADDLTFEAATISDAVDDPIPHIVMALHACDTATDDAIARAVRWSSPVVLAAPCCHHDLQGQLARTESPSPYGLVTRHGLLRERLVDVLTDALRASTLRIVGYRVDAIEFVSDEHTPRNLLLRAVHTGAPASVSDLAEHDELLRQWGLHPVLETMLAAEIAAARVR</sequence>
<evidence type="ECO:0000259" key="1">
    <source>
        <dbReference type="Pfam" id="PF13679"/>
    </source>
</evidence>
<organism evidence="2">
    <name type="scientific">freshwater metagenome</name>
    <dbReference type="NCBI Taxonomy" id="449393"/>
    <lineage>
        <taxon>unclassified sequences</taxon>
        <taxon>metagenomes</taxon>
        <taxon>ecological metagenomes</taxon>
    </lineage>
</organism>
<feature type="domain" description="Methyltransferase" evidence="1">
    <location>
        <begin position="118"/>
        <end position="264"/>
    </location>
</feature>
<dbReference type="PANTHER" id="PTHR13369">
    <property type="match status" value="1"/>
</dbReference>
<dbReference type="GO" id="GO:0005737">
    <property type="term" value="C:cytoplasm"/>
    <property type="evidence" value="ECO:0007669"/>
    <property type="project" value="TreeGrafter"/>
</dbReference>
<dbReference type="PANTHER" id="PTHR13369:SF3">
    <property type="entry name" value="METHYLTRANSFERASE DOMAIN-CONTAINING PROTEIN"/>
    <property type="match status" value="1"/>
</dbReference>
<reference evidence="2" key="1">
    <citation type="submission" date="2020-05" db="EMBL/GenBank/DDBJ databases">
        <authorList>
            <person name="Chiriac C."/>
            <person name="Salcher M."/>
            <person name="Ghai R."/>
            <person name="Kavagutti S V."/>
        </authorList>
    </citation>
    <scope>NUCLEOTIDE SEQUENCE</scope>
</reference>
<dbReference type="AlphaFoldDB" id="A0A6J7I703"/>
<protein>
    <submittedName>
        <fullName evidence="2">Unannotated protein</fullName>
    </submittedName>
</protein>
<evidence type="ECO:0000313" key="3">
    <source>
        <dbReference type="EMBL" id="CAB5022548.1"/>
    </source>
</evidence>
<dbReference type="InterPro" id="IPR025714">
    <property type="entry name" value="Methyltranfer_dom"/>
</dbReference>
<dbReference type="InterPro" id="IPR029063">
    <property type="entry name" value="SAM-dependent_MTases_sf"/>
</dbReference>
<dbReference type="Pfam" id="PF13679">
    <property type="entry name" value="Methyltransf_32"/>
    <property type="match status" value="1"/>
</dbReference>
<evidence type="ECO:0000313" key="2">
    <source>
        <dbReference type="EMBL" id="CAB4926444.1"/>
    </source>
</evidence>
<proteinExistence type="predicted"/>
<name>A0A6J7I703_9ZZZZ</name>
<accession>A0A6J7I703</accession>
<dbReference type="Gene3D" id="3.40.50.150">
    <property type="entry name" value="Vaccinia Virus protein VP39"/>
    <property type="match status" value="1"/>
</dbReference>
<dbReference type="EMBL" id="CAFBND010000004">
    <property type="protein sequence ID" value="CAB4926444.1"/>
    <property type="molecule type" value="Genomic_DNA"/>
</dbReference>
<dbReference type="EMBL" id="CAFBPU010000005">
    <property type="protein sequence ID" value="CAB5022548.1"/>
    <property type="molecule type" value="Genomic_DNA"/>
</dbReference>
<gene>
    <name evidence="2" type="ORF">UFOPK3752_00160</name>
    <name evidence="3" type="ORF">UFOPK4150_00336</name>
</gene>
<dbReference type="SUPFAM" id="SSF53335">
    <property type="entry name" value="S-adenosyl-L-methionine-dependent methyltransferases"/>
    <property type="match status" value="1"/>
</dbReference>